<dbReference type="AlphaFoldDB" id="I0UUU5"/>
<accession>I0UUU5</accession>
<dbReference type="Proteomes" id="UP000004863">
    <property type="component" value="Unassembled WGS sequence"/>
</dbReference>
<dbReference type="EMBL" id="AJJQ01000017">
    <property type="protein sequence ID" value="EID51648.1"/>
    <property type="molecule type" value="Genomic_DNA"/>
</dbReference>
<gene>
    <name evidence="1" type="ORF">HMPREF1324_1690</name>
</gene>
<keyword evidence="2" id="KW-1185">Reference proteome</keyword>
<proteinExistence type="predicted"/>
<organism evidence="1 2">
    <name type="scientific">Rothia aeria F0474</name>
    <dbReference type="NCBI Taxonomy" id="1125724"/>
    <lineage>
        <taxon>Bacteria</taxon>
        <taxon>Bacillati</taxon>
        <taxon>Actinomycetota</taxon>
        <taxon>Actinomycetes</taxon>
        <taxon>Micrococcales</taxon>
        <taxon>Micrococcaceae</taxon>
        <taxon>Rothia</taxon>
    </lineage>
</organism>
<reference evidence="1" key="1">
    <citation type="submission" date="2012-03" db="EMBL/GenBank/DDBJ databases">
        <authorList>
            <person name="Durkin A.S."/>
            <person name="McCorrison J."/>
            <person name="Torralba M."/>
            <person name="Gillis M."/>
            <person name="Methe B."/>
            <person name="Sutton G."/>
            <person name="Nelson K.E."/>
        </authorList>
    </citation>
    <scope>NUCLEOTIDE SEQUENCE [LARGE SCALE GENOMIC DNA]</scope>
    <source>
        <strain evidence="1">F0474</strain>
    </source>
</reference>
<protein>
    <submittedName>
        <fullName evidence="1">Uncharacterized protein</fullName>
    </submittedName>
</protein>
<sequence>MPSSVNDEIRLKRFTRKAFYTVALLTGARRAPLEPAFGGSAQKYPQFYISAPAHFLYVVYEYFSA</sequence>
<comment type="caution">
    <text evidence="1">The sequence shown here is derived from an EMBL/GenBank/DDBJ whole genome shotgun (WGS) entry which is preliminary data.</text>
</comment>
<name>I0UUU5_9MICC</name>
<evidence type="ECO:0000313" key="1">
    <source>
        <dbReference type="EMBL" id="EID51648.1"/>
    </source>
</evidence>
<evidence type="ECO:0000313" key="2">
    <source>
        <dbReference type="Proteomes" id="UP000004863"/>
    </source>
</evidence>